<dbReference type="PANTHER" id="PTHR21716">
    <property type="entry name" value="TRANSMEMBRANE PROTEIN"/>
    <property type="match status" value="1"/>
</dbReference>
<name>A0A364NRL6_9GAMM</name>
<evidence type="ECO:0000313" key="7">
    <source>
        <dbReference type="EMBL" id="RAU19517.1"/>
    </source>
</evidence>
<evidence type="ECO:0000256" key="5">
    <source>
        <dbReference type="ARBA" id="ARBA00023136"/>
    </source>
</evidence>
<dbReference type="RefSeq" id="WP_112156512.1">
    <property type="nucleotide sequence ID" value="NZ_QKRX01000001.1"/>
</dbReference>
<dbReference type="OrthoDB" id="106838at2"/>
<evidence type="ECO:0000256" key="4">
    <source>
        <dbReference type="ARBA" id="ARBA00022989"/>
    </source>
</evidence>
<comment type="similarity">
    <text evidence="2">Belongs to the autoinducer-2 exporter (AI-2E) (TC 2.A.86) family.</text>
</comment>
<evidence type="ECO:0000256" key="6">
    <source>
        <dbReference type="SAM" id="Phobius"/>
    </source>
</evidence>
<keyword evidence="8" id="KW-1185">Reference proteome</keyword>
<accession>A0A364NRL6</accession>
<dbReference type="Pfam" id="PF01594">
    <property type="entry name" value="AI-2E_transport"/>
    <property type="match status" value="1"/>
</dbReference>
<sequence length="361" mass="39944">MTNQWIHTGSSLQRYFFLLLLMLVSLLFFYLLKPLFTPVFWACVISLLFYPFQTKLQRRWGSRPNLIALTTLLLCSVVAVIPILLLLASFVREGAILYEKIDSGEIDPEAYVDRLQSALPLLQRPLDWFGVGADSLKEHISSGALAASGFAAENVFSLGQSTFKFFLSLALMLYLTFFLLRDGSRLVDLVARALPLGKERERLLFSKFVKVSRATVKGNLVVALVQGTLGGIIFWILGIYAPVLWAVGMAMLSLIPAVGAGVIWLPFSIYLFAIGEVSSAVVLVLYGVLVIGLADNILRPILVGRDTKLPDWLVLLSTLGGLMTFGINGFVVGPLIAALFLVFWQIFSRDFNVDGLQDEQE</sequence>
<gene>
    <name evidence="7" type="ORF">DN062_00020</name>
</gene>
<evidence type="ECO:0000256" key="3">
    <source>
        <dbReference type="ARBA" id="ARBA00022692"/>
    </source>
</evidence>
<keyword evidence="4 6" id="KW-1133">Transmembrane helix</keyword>
<feature type="transmembrane region" description="Helical" evidence="6">
    <location>
        <begin position="272"/>
        <end position="294"/>
    </location>
</feature>
<protein>
    <submittedName>
        <fullName evidence="7">AI-2E family transporter</fullName>
    </submittedName>
</protein>
<dbReference type="Proteomes" id="UP000250744">
    <property type="component" value="Unassembled WGS sequence"/>
</dbReference>
<evidence type="ECO:0000313" key="8">
    <source>
        <dbReference type="Proteomes" id="UP000250744"/>
    </source>
</evidence>
<comment type="caution">
    <text evidence="7">The sequence shown here is derived from an EMBL/GenBank/DDBJ whole genome shotgun (WGS) entry which is preliminary data.</text>
</comment>
<feature type="transmembrane region" description="Helical" evidence="6">
    <location>
        <begin position="220"/>
        <end position="237"/>
    </location>
</feature>
<feature type="transmembrane region" description="Helical" evidence="6">
    <location>
        <begin position="314"/>
        <end position="344"/>
    </location>
</feature>
<dbReference type="GO" id="GO:0016020">
    <property type="term" value="C:membrane"/>
    <property type="evidence" value="ECO:0007669"/>
    <property type="project" value="UniProtKB-SubCell"/>
</dbReference>
<keyword evidence="5 6" id="KW-0472">Membrane</keyword>
<feature type="transmembrane region" description="Helical" evidence="6">
    <location>
        <begin position="12"/>
        <end position="32"/>
    </location>
</feature>
<comment type="subcellular location">
    <subcellularLocation>
        <location evidence="1">Membrane</location>
        <topology evidence="1">Multi-pass membrane protein</topology>
    </subcellularLocation>
</comment>
<feature type="transmembrane region" description="Helical" evidence="6">
    <location>
        <begin position="66"/>
        <end position="91"/>
    </location>
</feature>
<dbReference type="AlphaFoldDB" id="A0A364NRL6"/>
<feature type="transmembrane region" description="Helical" evidence="6">
    <location>
        <begin position="38"/>
        <end position="54"/>
    </location>
</feature>
<organism evidence="7 8">
    <name type="scientific">Nitrincola tibetensis</name>
    <dbReference type="NCBI Taxonomy" id="2219697"/>
    <lineage>
        <taxon>Bacteria</taxon>
        <taxon>Pseudomonadati</taxon>
        <taxon>Pseudomonadota</taxon>
        <taxon>Gammaproteobacteria</taxon>
        <taxon>Oceanospirillales</taxon>
        <taxon>Oceanospirillaceae</taxon>
        <taxon>Nitrincola</taxon>
    </lineage>
</organism>
<feature type="transmembrane region" description="Helical" evidence="6">
    <location>
        <begin position="243"/>
        <end position="265"/>
    </location>
</feature>
<keyword evidence="3 6" id="KW-0812">Transmembrane</keyword>
<proteinExistence type="inferred from homology"/>
<feature type="transmembrane region" description="Helical" evidence="6">
    <location>
        <begin position="163"/>
        <end position="180"/>
    </location>
</feature>
<reference evidence="7 8" key="1">
    <citation type="submission" date="2018-06" db="EMBL/GenBank/DDBJ databases">
        <title>Nitrincola tibetense sp. nov., isolated from Lake XuguoCo on Tibetan Plateau.</title>
        <authorList>
            <person name="Xing P."/>
        </authorList>
    </citation>
    <scope>NUCLEOTIDE SEQUENCE [LARGE SCALE GENOMIC DNA]</scope>
    <source>
        <strain evidence="8">xg18</strain>
    </source>
</reference>
<dbReference type="EMBL" id="QKRX01000001">
    <property type="protein sequence ID" value="RAU19517.1"/>
    <property type="molecule type" value="Genomic_DNA"/>
</dbReference>
<dbReference type="InterPro" id="IPR002549">
    <property type="entry name" value="AI-2E-like"/>
</dbReference>
<evidence type="ECO:0000256" key="1">
    <source>
        <dbReference type="ARBA" id="ARBA00004141"/>
    </source>
</evidence>
<evidence type="ECO:0000256" key="2">
    <source>
        <dbReference type="ARBA" id="ARBA00009773"/>
    </source>
</evidence>
<dbReference type="PANTHER" id="PTHR21716:SF4">
    <property type="entry name" value="TRANSMEMBRANE PROTEIN 245"/>
    <property type="match status" value="1"/>
</dbReference>